<evidence type="ECO:0000256" key="1">
    <source>
        <dbReference type="SAM" id="MobiDB-lite"/>
    </source>
</evidence>
<dbReference type="STRING" id="1423802.FC56_GL000418"/>
<dbReference type="AlphaFoldDB" id="A0A0R2CQT4"/>
<protein>
    <recommendedName>
        <fullName evidence="4">YtxH domain-containing protein</fullName>
    </recommendedName>
</protein>
<proteinExistence type="predicted"/>
<name>A0A0R2CQT4_9LACO</name>
<evidence type="ECO:0008006" key="4">
    <source>
        <dbReference type="Google" id="ProtNLM"/>
    </source>
</evidence>
<sequence length="174" mass="19524">MGKKLAGSLFIAAVGAGLYAAYQKLDAQKKQQLQHDAMDKAAELKDRAVDYAFYASDAVEDLKEVVRDQMDQTKSQIKDWQAQNNTPDVGEEVSSEINEKATQFHEAQERLRSEVANGVDDLKDEEAQDDIVITADEALQNQHKDLPEESEETPKESKKVAPKKESKKEETKKD</sequence>
<feature type="compositionally biased region" description="Basic and acidic residues" evidence="1">
    <location>
        <begin position="142"/>
        <end position="174"/>
    </location>
</feature>
<dbReference type="PATRIC" id="fig|1423802.4.peg.429"/>
<dbReference type="Proteomes" id="UP000051256">
    <property type="component" value="Unassembled WGS sequence"/>
</dbReference>
<dbReference type="EMBL" id="AYZR01000008">
    <property type="protein sequence ID" value="KRM93701.1"/>
    <property type="molecule type" value="Genomic_DNA"/>
</dbReference>
<keyword evidence="3" id="KW-1185">Reference proteome</keyword>
<organism evidence="2 3">
    <name type="scientific">Lentilactobacillus senioris DSM 24302 = JCM 17472</name>
    <dbReference type="NCBI Taxonomy" id="1423802"/>
    <lineage>
        <taxon>Bacteria</taxon>
        <taxon>Bacillati</taxon>
        <taxon>Bacillota</taxon>
        <taxon>Bacilli</taxon>
        <taxon>Lactobacillales</taxon>
        <taxon>Lactobacillaceae</taxon>
        <taxon>Lentilactobacillus</taxon>
    </lineage>
</organism>
<dbReference type="RefSeq" id="WP_054668955.1">
    <property type="nucleotide sequence ID" value="NZ_AYZR01000008.1"/>
</dbReference>
<accession>A0A0R2CQT4</accession>
<evidence type="ECO:0000313" key="3">
    <source>
        <dbReference type="Proteomes" id="UP000051256"/>
    </source>
</evidence>
<comment type="caution">
    <text evidence="2">The sequence shown here is derived from an EMBL/GenBank/DDBJ whole genome shotgun (WGS) entry which is preliminary data.</text>
</comment>
<feature type="region of interest" description="Disordered" evidence="1">
    <location>
        <begin position="115"/>
        <end position="174"/>
    </location>
</feature>
<reference evidence="2 3" key="1">
    <citation type="journal article" date="2015" name="Genome Announc.">
        <title>Expanding the biotechnology potential of lactobacilli through comparative genomics of 213 strains and associated genera.</title>
        <authorList>
            <person name="Sun Z."/>
            <person name="Harris H.M."/>
            <person name="McCann A."/>
            <person name="Guo C."/>
            <person name="Argimon S."/>
            <person name="Zhang W."/>
            <person name="Yang X."/>
            <person name="Jeffery I.B."/>
            <person name="Cooney J.C."/>
            <person name="Kagawa T.F."/>
            <person name="Liu W."/>
            <person name="Song Y."/>
            <person name="Salvetti E."/>
            <person name="Wrobel A."/>
            <person name="Rasinkangas P."/>
            <person name="Parkhill J."/>
            <person name="Rea M.C."/>
            <person name="O'Sullivan O."/>
            <person name="Ritari J."/>
            <person name="Douillard F.P."/>
            <person name="Paul Ross R."/>
            <person name="Yang R."/>
            <person name="Briner A.E."/>
            <person name="Felis G.E."/>
            <person name="de Vos W.M."/>
            <person name="Barrangou R."/>
            <person name="Klaenhammer T.R."/>
            <person name="Caufield P.W."/>
            <person name="Cui Y."/>
            <person name="Zhang H."/>
            <person name="O'Toole P.W."/>
        </authorList>
    </citation>
    <scope>NUCLEOTIDE SEQUENCE [LARGE SCALE GENOMIC DNA]</scope>
    <source>
        <strain evidence="2 3">DSM 24302</strain>
    </source>
</reference>
<evidence type="ECO:0000313" key="2">
    <source>
        <dbReference type="EMBL" id="KRM93701.1"/>
    </source>
</evidence>
<gene>
    <name evidence="2" type="ORF">FC56_GL000418</name>
</gene>